<dbReference type="Proteomes" id="UP000195447">
    <property type="component" value="Unassembled WGS sequence"/>
</dbReference>
<gene>
    <name evidence="1" type="ORF">B5F14_01775</name>
</gene>
<dbReference type="EMBL" id="NFKM01000002">
    <property type="protein sequence ID" value="OUP61711.1"/>
    <property type="molecule type" value="Genomic_DNA"/>
</dbReference>
<accession>A0A1Y4M2Z3</accession>
<proteinExistence type="predicted"/>
<dbReference type="RefSeq" id="WP_087158153.1">
    <property type="nucleotide sequence ID" value="NZ_NFKM01000002.1"/>
</dbReference>
<sequence length="139" mass="16116">MLSKEECYIALNDMYDSTLLSKDDCKGNREILAQLIEEHFNKNTLVKCEKCGKEMPYVLVNKFNYSGSDSFLKYSYNRIGGCVSIVADRNWTGYELSEEEILETIVCPHCGKYPFQSKEIHVYDEVEIVMFPKENKNVD</sequence>
<evidence type="ECO:0000313" key="1">
    <source>
        <dbReference type="EMBL" id="OUP61711.1"/>
    </source>
</evidence>
<organism evidence="1 2">
    <name type="scientific">Faecalitalea cylindroides</name>
    <dbReference type="NCBI Taxonomy" id="39483"/>
    <lineage>
        <taxon>Bacteria</taxon>
        <taxon>Bacillati</taxon>
        <taxon>Bacillota</taxon>
        <taxon>Erysipelotrichia</taxon>
        <taxon>Erysipelotrichales</taxon>
        <taxon>Erysipelotrichaceae</taxon>
        <taxon>Faecalitalea</taxon>
    </lineage>
</organism>
<protein>
    <submittedName>
        <fullName evidence="1">Uncharacterized protein</fullName>
    </submittedName>
</protein>
<reference evidence="2" key="1">
    <citation type="submission" date="2017-04" db="EMBL/GenBank/DDBJ databases">
        <title>Function of individual gut microbiota members based on whole genome sequencing of pure cultures obtained from chicken caecum.</title>
        <authorList>
            <person name="Medvecky M."/>
            <person name="Cejkova D."/>
            <person name="Polansky O."/>
            <person name="Karasova D."/>
            <person name="Kubasova T."/>
            <person name="Cizek A."/>
            <person name="Rychlik I."/>
        </authorList>
    </citation>
    <scope>NUCLEOTIDE SEQUENCE [LARGE SCALE GENOMIC DNA]</scope>
    <source>
        <strain evidence="2">An178</strain>
    </source>
</reference>
<evidence type="ECO:0000313" key="2">
    <source>
        <dbReference type="Proteomes" id="UP000195447"/>
    </source>
</evidence>
<keyword evidence="2" id="KW-1185">Reference proteome</keyword>
<comment type="caution">
    <text evidence="1">The sequence shown here is derived from an EMBL/GenBank/DDBJ whole genome shotgun (WGS) entry which is preliminary data.</text>
</comment>
<dbReference type="AlphaFoldDB" id="A0A1Y4M2Z3"/>
<name>A0A1Y4M2Z3_9FIRM</name>